<dbReference type="InParanoid" id="A0A165NYE4"/>
<dbReference type="SMART" id="SM00495">
    <property type="entry name" value="ChtBD3"/>
    <property type="match status" value="1"/>
</dbReference>
<feature type="region of interest" description="Disordered" evidence="10">
    <location>
        <begin position="437"/>
        <end position="573"/>
    </location>
</feature>
<accession>A0A165NYE4</accession>
<evidence type="ECO:0000256" key="5">
    <source>
        <dbReference type="ARBA" id="ARBA00023024"/>
    </source>
</evidence>
<dbReference type="AlphaFoldDB" id="A0A165NYE4"/>
<dbReference type="OrthoDB" id="76388at2759"/>
<dbReference type="CDD" id="cd12215">
    <property type="entry name" value="ChiC_BD"/>
    <property type="match status" value="1"/>
</dbReference>
<keyword evidence="5" id="KW-0146">Chitin degradation</keyword>
<keyword evidence="14" id="KW-1185">Reference proteome</keyword>
<feature type="region of interest" description="Disordered" evidence="10">
    <location>
        <begin position="586"/>
        <end position="605"/>
    </location>
</feature>
<dbReference type="InterPro" id="IPR017853">
    <property type="entry name" value="GH"/>
</dbReference>
<comment type="catalytic activity">
    <reaction evidence="1">
        <text>Random endo-hydrolysis of N-acetyl-beta-D-glucosaminide (1-&gt;4)-beta-linkages in chitin and chitodextrins.</text>
        <dbReference type="EC" id="3.2.1.14"/>
    </reaction>
</comment>
<evidence type="ECO:0000256" key="10">
    <source>
        <dbReference type="SAM" id="MobiDB-lite"/>
    </source>
</evidence>
<keyword evidence="6" id="KW-0119">Carbohydrate metabolism</keyword>
<evidence type="ECO:0000256" key="11">
    <source>
        <dbReference type="SAM" id="SignalP"/>
    </source>
</evidence>
<protein>
    <recommendedName>
        <fullName evidence="3">chitinase</fullName>
        <ecNumber evidence="3">3.2.1.14</ecNumber>
    </recommendedName>
</protein>
<dbReference type="InterPro" id="IPR011583">
    <property type="entry name" value="Chitinase_II/V-like_cat"/>
</dbReference>
<feature type="domain" description="GH18" evidence="12">
    <location>
        <begin position="48"/>
        <end position="410"/>
    </location>
</feature>
<dbReference type="SMART" id="SM00636">
    <property type="entry name" value="Glyco_18"/>
    <property type="match status" value="1"/>
</dbReference>
<dbReference type="FunFam" id="3.10.50.10:FF:000005">
    <property type="entry name" value="Endochitinase B1"/>
    <property type="match status" value="1"/>
</dbReference>
<dbReference type="Gene3D" id="2.10.10.20">
    <property type="entry name" value="Carbohydrate-binding module superfamily 5/12"/>
    <property type="match status" value="1"/>
</dbReference>
<evidence type="ECO:0000313" key="14">
    <source>
        <dbReference type="Proteomes" id="UP000077266"/>
    </source>
</evidence>
<dbReference type="InterPro" id="IPR029070">
    <property type="entry name" value="Chitinase_insertion_sf"/>
</dbReference>
<evidence type="ECO:0000256" key="1">
    <source>
        <dbReference type="ARBA" id="ARBA00000822"/>
    </source>
</evidence>
<dbReference type="Gene3D" id="3.10.50.10">
    <property type="match status" value="1"/>
</dbReference>
<dbReference type="SUPFAM" id="SSF54556">
    <property type="entry name" value="Chitinase insertion domain"/>
    <property type="match status" value="1"/>
</dbReference>
<keyword evidence="4 9" id="KW-0378">Hydrolase</keyword>
<dbReference type="InterPro" id="IPR001223">
    <property type="entry name" value="Glyco_hydro18_cat"/>
</dbReference>
<dbReference type="Gene3D" id="3.20.20.80">
    <property type="entry name" value="Glycosidases"/>
    <property type="match status" value="1"/>
</dbReference>
<keyword evidence="7 9" id="KW-0326">Glycosidase</keyword>
<evidence type="ECO:0000256" key="7">
    <source>
        <dbReference type="ARBA" id="ARBA00023295"/>
    </source>
</evidence>
<dbReference type="InterPro" id="IPR003610">
    <property type="entry name" value="CBM5/12"/>
</dbReference>
<evidence type="ECO:0000256" key="9">
    <source>
        <dbReference type="RuleBase" id="RU000489"/>
    </source>
</evidence>
<dbReference type="Pfam" id="PF00704">
    <property type="entry name" value="Glyco_hydro_18"/>
    <property type="match status" value="1"/>
</dbReference>
<dbReference type="EC" id="3.2.1.14" evidence="3"/>
<evidence type="ECO:0000256" key="8">
    <source>
        <dbReference type="ARBA" id="ARBA00023326"/>
    </source>
</evidence>
<evidence type="ECO:0000313" key="13">
    <source>
        <dbReference type="EMBL" id="KZW01393.1"/>
    </source>
</evidence>
<evidence type="ECO:0000256" key="6">
    <source>
        <dbReference type="ARBA" id="ARBA00023277"/>
    </source>
</evidence>
<keyword evidence="8" id="KW-0624">Polysaccharide degradation</keyword>
<dbReference type="InterPro" id="IPR036573">
    <property type="entry name" value="CBM_sf_5/12"/>
</dbReference>
<feature type="chain" id="PRO_5007863583" description="chitinase" evidence="11">
    <location>
        <begin position="20"/>
        <end position="655"/>
    </location>
</feature>
<proteinExistence type="inferred from homology"/>
<dbReference type="Proteomes" id="UP000077266">
    <property type="component" value="Unassembled WGS sequence"/>
</dbReference>
<dbReference type="EMBL" id="KV425894">
    <property type="protein sequence ID" value="KZW01393.1"/>
    <property type="molecule type" value="Genomic_DNA"/>
</dbReference>
<gene>
    <name evidence="13" type="ORF">EXIGLDRAFT_738540</name>
</gene>
<dbReference type="GO" id="GO:0030246">
    <property type="term" value="F:carbohydrate binding"/>
    <property type="evidence" value="ECO:0007669"/>
    <property type="project" value="InterPro"/>
</dbReference>
<feature type="compositionally biased region" description="Low complexity" evidence="10">
    <location>
        <begin position="438"/>
        <end position="573"/>
    </location>
</feature>
<dbReference type="PROSITE" id="PS51910">
    <property type="entry name" value="GH18_2"/>
    <property type="match status" value="1"/>
</dbReference>
<feature type="signal peptide" evidence="11">
    <location>
        <begin position="1"/>
        <end position="19"/>
    </location>
</feature>
<dbReference type="SUPFAM" id="SSF51055">
    <property type="entry name" value="Carbohydrate binding domain"/>
    <property type="match status" value="1"/>
</dbReference>
<dbReference type="CDD" id="cd06548">
    <property type="entry name" value="GH18_chitinase"/>
    <property type="match status" value="1"/>
</dbReference>
<keyword evidence="11" id="KW-0732">Signal</keyword>
<dbReference type="SUPFAM" id="SSF51445">
    <property type="entry name" value="(Trans)glycosidases"/>
    <property type="match status" value="1"/>
</dbReference>
<feature type="compositionally biased region" description="Low complexity" evidence="10">
    <location>
        <begin position="586"/>
        <end position="603"/>
    </location>
</feature>
<dbReference type="PROSITE" id="PS01095">
    <property type="entry name" value="GH18_1"/>
    <property type="match status" value="1"/>
</dbReference>
<organism evidence="13 14">
    <name type="scientific">Exidia glandulosa HHB12029</name>
    <dbReference type="NCBI Taxonomy" id="1314781"/>
    <lineage>
        <taxon>Eukaryota</taxon>
        <taxon>Fungi</taxon>
        <taxon>Dikarya</taxon>
        <taxon>Basidiomycota</taxon>
        <taxon>Agaricomycotina</taxon>
        <taxon>Agaricomycetes</taxon>
        <taxon>Auriculariales</taxon>
        <taxon>Exidiaceae</taxon>
        <taxon>Exidia</taxon>
    </lineage>
</organism>
<dbReference type="GO" id="GO:0006032">
    <property type="term" value="P:chitin catabolic process"/>
    <property type="evidence" value="ECO:0007669"/>
    <property type="project" value="UniProtKB-KW"/>
</dbReference>
<sequence length="655" mass="69117">MQLRSFVVQLLSFALLASATRVHHRPVRFKTKLHLPHAVRARASSSGMVQIAYFTNWGIYGRNFQPTDIDAPTLTHILYSFADVSPSTGELKLSDTYADLEKHYPGDSWSESGNNLYGCFKQLYLLKLKNRNLKVLLSVGGWTYSQSGHFNFVTDASKRATFVQTAVKAVENYALDGIDIDFEYPTAAQKSAFTSLMLALRQALDALQSSKGDAQPYLLTAALPAGLSNAANFDVGTLANVLDYFNLMTYDYAGSWSSVTGELANLYDDGLPSQDATGDGAIKWWTGKGAPASKVVMGLPLYGRGFENTTGLGKPYNGVGQGTWEAGVYDYSVLPFVGATVIDNTTSVSSYSYDSTKKQLISYDTPAVATLKAQYAMRNGLAGAMYWELSGDKKGTGNLIRTVGSSFGSLAQSQNHIAYPGSVYDNVRNYMGLAPGNSTIPTTTVSGTTTRATSTGTSATTTMTSSTTRPASSTTISSTTTLPVTTTSSSSTTSRSSTSTSTSPSTTTRGTSSSTSTTTSRNTTSSTSTTTSRATISTSSSSSRPTSISTTTTTSLSTRSTTTSTSSSTSTASGAVTVTVTVTGTCGTSSSQPSPSPSPSSSSTCDGLNAYSPNAVYTANQSTIYNGRKWTAKWWTQAEAPSTAGSGVWRDDGAC</sequence>
<dbReference type="GO" id="GO:0005576">
    <property type="term" value="C:extracellular region"/>
    <property type="evidence" value="ECO:0007669"/>
    <property type="project" value="InterPro"/>
</dbReference>
<dbReference type="GO" id="GO:0008843">
    <property type="term" value="F:endochitinase activity"/>
    <property type="evidence" value="ECO:0007669"/>
    <property type="project" value="UniProtKB-EC"/>
</dbReference>
<evidence type="ECO:0000256" key="2">
    <source>
        <dbReference type="ARBA" id="ARBA00008682"/>
    </source>
</evidence>
<dbReference type="STRING" id="1314781.A0A165NYE4"/>
<evidence type="ECO:0000256" key="4">
    <source>
        <dbReference type="ARBA" id="ARBA00022801"/>
    </source>
</evidence>
<evidence type="ECO:0000259" key="12">
    <source>
        <dbReference type="PROSITE" id="PS51910"/>
    </source>
</evidence>
<dbReference type="GO" id="GO:0008061">
    <property type="term" value="F:chitin binding"/>
    <property type="evidence" value="ECO:0007669"/>
    <property type="project" value="InterPro"/>
</dbReference>
<dbReference type="PANTHER" id="PTHR11177">
    <property type="entry name" value="CHITINASE"/>
    <property type="match status" value="1"/>
</dbReference>
<evidence type="ECO:0000256" key="3">
    <source>
        <dbReference type="ARBA" id="ARBA00012729"/>
    </source>
</evidence>
<name>A0A165NYE4_EXIGL</name>
<dbReference type="InterPro" id="IPR050314">
    <property type="entry name" value="Glycosyl_Hydrlase_18"/>
</dbReference>
<reference evidence="13 14" key="1">
    <citation type="journal article" date="2016" name="Mol. Biol. Evol.">
        <title>Comparative Genomics of Early-Diverging Mushroom-Forming Fungi Provides Insights into the Origins of Lignocellulose Decay Capabilities.</title>
        <authorList>
            <person name="Nagy L.G."/>
            <person name="Riley R."/>
            <person name="Tritt A."/>
            <person name="Adam C."/>
            <person name="Daum C."/>
            <person name="Floudas D."/>
            <person name="Sun H."/>
            <person name="Yadav J.S."/>
            <person name="Pangilinan J."/>
            <person name="Larsson K.H."/>
            <person name="Matsuura K."/>
            <person name="Barry K."/>
            <person name="Labutti K."/>
            <person name="Kuo R."/>
            <person name="Ohm R.A."/>
            <person name="Bhattacharya S.S."/>
            <person name="Shirouzu T."/>
            <person name="Yoshinaga Y."/>
            <person name="Martin F.M."/>
            <person name="Grigoriev I.V."/>
            <person name="Hibbett D.S."/>
        </authorList>
    </citation>
    <scope>NUCLEOTIDE SEQUENCE [LARGE SCALE GENOMIC DNA]</scope>
    <source>
        <strain evidence="13 14">HHB12029</strain>
    </source>
</reference>
<comment type="similarity">
    <text evidence="2">Belongs to the glycosyl hydrolase 18 family. Chitinase class V subfamily.</text>
</comment>
<dbReference type="PANTHER" id="PTHR11177:SF317">
    <property type="entry name" value="CHITINASE 12-RELATED"/>
    <property type="match status" value="1"/>
</dbReference>
<dbReference type="GO" id="GO:0000272">
    <property type="term" value="P:polysaccharide catabolic process"/>
    <property type="evidence" value="ECO:0007669"/>
    <property type="project" value="UniProtKB-KW"/>
</dbReference>
<dbReference type="InterPro" id="IPR001579">
    <property type="entry name" value="Glyco_hydro_18_chit_AS"/>
</dbReference>